<dbReference type="Proteomes" id="UP001519887">
    <property type="component" value="Unassembled WGS sequence"/>
</dbReference>
<organism evidence="1 2">
    <name type="scientific">Paenibacillus sepulcri</name>
    <dbReference type="NCBI Taxonomy" id="359917"/>
    <lineage>
        <taxon>Bacteria</taxon>
        <taxon>Bacillati</taxon>
        <taxon>Bacillota</taxon>
        <taxon>Bacilli</taxon>
        <taxon>Bacillales</taxon>
        <taxon>Paenibacillaceae</taxon>
        <taxon>Paenibacillus</taxon>
    </lineage>
</organism>
<evidence type="ECO:0000313" key="2">
    <source>
        <dbReference type="Proteomes" id="UP001519887"/>
    </source>
</evidence>
<protein>
    <submittedName>
        <fullName evidence="1">Uncharacterized protein</fullName>
    </submittedName>
</protein>
<feature type="non-terminal residue" evidence="1">
    <location>
        <position position="1"/>
    </location>
</feature>
<dbReference type="EMBL" id="JAHZIK010001396">
    <property type="protein sequence ID" value="MBW7458903.1"/>
    <property type="molecule type" value="Genomic_DNA"/>
</dbReference>
<accession>A0ABS7CDB9</accession>
<dbReference type="Gene3D" id="2.60.420.10">
    <property type="entry name" value="Maltose phosphorylase, domain 3"/>
    <property type="match status" value="1"/>
</dbReference>
<keyword evidence="2" id="KW-1185">Reference proteome</keyword>
<evidence type="ECO:0000313" key="1">
    <source>
        <dbReference type="EMBL" id="MBW7458903.1"/>
    </source>
</evidence>
<gene>
    <name evidence="1" type="ORF">K0U00_33135</name>
</gene>
<proteinExistence type="predicted"/>
<name>A0ABS7CDB9_9BACL</name>
<sequence>TGRLPGGLARISWNLLGGRRIGLEISIPVNCTGTLYVPAVSLACVSESHAALEESRDIKVVAYKGGCAVLRVNSGTYYFESAV</sequence>
<reference evidence="1 2" key="1">
    <citation type="submission" date="2021-07" db="EMBL/GenBank/DDBJ databases">
        <title>Paenibacillus radiodurans sp. nov., isolated from the southeastern edge of Tengger Desert.</title>
        <authorList>
            <person name="Zhang G."/>
        </authorList>
    </citation>
    <scope>NUCLEOTIDE SEQUENCE [LARGE SCALE GENOMIC DNA]</scope>
    <source>
        <strain evidence="1 2">CCM 7311</strain>
    </source>
</reference>
<comment type="caution">
    <text evidence="1">The sequence shown here is derived from an EMBL/GenBank/DDBJ whole genome shotgun (WGS) entry which is preliminary data.</text>
</comment>